<evidence type="ECO:0000313" key="2">
    <source>
        <dbReference type="Proteomes" id="UP000464330"/>
    </source>
</evidence>
<sequence>MENLKLSDLPDILTAQLIADYLSISRRRVYELFQLKPESGGIPNFEVGNSKRVYKYDLTQWIENKIKEKYAQIVN</sequence>
<accession>A0A6C0QQ98</accession>
<dbReference type="Proteomes" id="UP000464330">
    <property type="component" value="Chromosome"/>
</dbReference>
<dbReference type="RefSeq" id="WP_172423043.1">
    <property type="nucleotide sequence ID" value="NZ_CP019717.1"/>
</dbReference>
<evidence type="ECO:0000313" key="1">
    <source>
        <dbReference type="EMBL" id="QHZ50661.1"/>
    </source>
</evidence>
<gene>
    <name evidence="1" type="ORF">ERICV_01503</name>
</gene>
<name>A0A6C0QQ98_9BACL</name>
<dbReference type="EMBL" id="CP019717">
    <property type="protein sequence ID" value="QHZ50661.1"/>
    <property type="molecule type" value="Genomic_DNA"/>
</dbReference>
<protein>
    <submittedName>
        <fullName evidence="1">Helix-turn-helix domain protein</fullName>
    </submittedName>
</protein>
<reference evidence="1 2" key="1">
    <citation type="journal article" date="2020" name="Int. J. Med. Microbiol.">
        <title>Discovery of Paenibacillus larvae ERIC V: Phenotypic and genomic comparison to genotypes ERIC I-IV reveal different inventories of virulence factors which correlate with epidemiological prevalences of American Foulbrood.</title>
        <authorList>
            <person name="Beims H."/>
            <person name="Bunk B."/>
            <person name="Erler S."/>
            <person name="Mohr K.I."/>
            <person name="Sproer C."/>
            <person name="Pradella S."/>
            <person name="Gunther G."/>
            <person name="Rohde M."/>
            <person name="von der Ohe W."/>
            <person name="Steinert M."/>
        </authorList>
    </citation>
    <scope>NUCLEOTIDE SEQUENCE [LARGE SCALE GENOMIC DNA]</scope>
    <source>
        <strain evidence="1">Eric_V</strain>
    </source>
</reference>
<proteinExistence type="predicted"/>
<organism evidence="1 2">
    <name type="scientific">Paenibacillus larvae subsp. larvae</name>
    <dbReference type="NCBI Taxonomy" id="147375"/>
    <lineage>
        <taxon>Bacteria</taxon>
        <taxon>Bacillati</taxon>
        <taxon>Bacillota</taxon>
        <taxon>Bacilli</taxon>
        <taxon>Bacillales</taxon>
        <taxon>Paenibacillaceae</taxon>
        <taxon>Paenibacillus</taxon>
    </lineage>
</organism>
<dbReference type="AlphaFoldDB" id="A0A6C0QQ98"/>